<comment type="caution">
    <text evidence="1">The sequence shown here is derived from an EMBL/GenBank/DDBJ whole genome shotgun (WGS) entry which is preliminary data.</text>
</comment>
<gene>
    <name evidence="1" type="ORF">EJ903_24650</name>
</gene>
<dbReference type="EMBL" id="RXMA01000045">
    <property type="protein sequence ID" value="RTR13446.1"/>
    <property type="molecule type" value="Genomic_DNA"/>
</dbReference>
<proteinExistence type="predicted"/>
<evidence type="ECO:0000313" key="1">
    <source>
        <dbReference type="EMBL" id="RTR13446.1"/>
    </source>
</evidence>
<dbReference type="Proteomes" id="UP000277007">
    <property type="component" value="Unassembled WGS sequence"/>
</dbReference>
<dbReference type="AlphaFoldDB" id="A0A3S0JE42"/>
<sequence>MLEFIIIDDDKNGFPKALEILIRRIRPINSSNSANPLKSWIFEKFEDVFEIQGCIEERTKQFIAILDIQLDKHGYRKNKPEEIAVKRASILIEMGCAHVILKTGYPNSINTSIMEALIDQRVSAKNKRKITFKPLNASSLNVTLADQLYEDIVELTRRYNKP</sequence>
<dbReference type="RefSeq" id="WP_126620488.1">
    <property type="nucleotide sequence ID" value="NZ_JBHUCY010000011.1"/>
</dbReference>
<evidence type="ECO:0000313" key="2">
    <source>
        <dbReference type="Proteomes" id="UP000277007"/>
    </source>
</evidence>
<organism evidence="1 2">
    <name type="scientific">Azospirillum griseum</name>
    <dbReference type="NCBI Taxonomy" id="2496639"/>
    <lineage>
        <taxon>Bacteria</taxon>
        <taxon>Pseudomonadati</taxon>
        <taxon>Pseudomonadota</taxon>
        <taxon>Alphaproteobacteria</taxon>
        <taxon>Rhodospirillales</taxon>
        <taxon>Azospirillaceae</taxon>
        <taxon>Azospirillum</taxon>
    </lineage>
</organism>
<name>A0A3S0JE42_9PROT</name>
<keyword evidence="2" id="KW-1185">Reference proteome</keyword>
<accession>A0A3S0JE42</accession>
<protein>
    <submittedName>
        <fullName evidence="1">Uncharacterized protein</fullName>
    </submittedName>
</protein>
<reference evidence="1 2" key="1">
    <citation type="submission" date="2018-12" db="EMBL/GenBank/DDBJ databases">
        <authorList>
            <person name="Yang Y."/>
        </authorList>
    </citation>
    <scope>NUCLEOTIDE SEQUENCE [LARGE SCALE GENOMIC DNA]</scope>
    <source>
        <strain evidence="1 2">L-25-5w-1</strain>
    </source>
</reference>